<evidence type="ECO:0000256" key="1">
    <source>
        <dbReference type="SAM" id="Phobius"/>
    </source>
</evidence>
<evidence type="ECO:0000313" key="2">
    <source>
        <dbReference type="EMBL" id="CDG95271.1"/>
    </source>
</evidence>
<dbReference type="HOGENOM" id="CLU_3142308_0_0_6"/>
<dbReference type="AlphaFoldDB" id="A0A077MZM9"/>
<keyword evidence="1" id="KW-0472">Membrane</keyword>
<reference evidence="2" key="1">
    <citation type="submission" date="2013-07" db="EMBL/GenBank/DDBJ databases">
        <title>Sub-species coevolution in mutualistic symbiosis.</title>
        <authorList>
            <person name="Murfin K."/>
            <person name="Klassen J."/>
            <person name="Lee M."/>
            <person name="Forst S."/>
            <person name="Stock P."/>
            <person name="Goodrich-Blair H."/>
        </authorList>
    </citation>
    <scope>NUCLEOTIDE SEQUENCE [LARGE SCALE GENOMIC DNA]</scope>
    <source>
        <strain evidence="2">Puntauvense</strain>
    </source>
</reference>
<name>A0A077MZM9_XENBV</name>
<gene>
    <name evidence="2" type="ORF">XBP1_1160004</name>
</gene>
<organism evidence="2">
    <name type="scientific">Xenorhabdus bovienii str. puntauvense</name>
    <dbReference type="NCBI Taxonomy" id="1398201"/>
    <lineage>
        <taxon>Bacteria</taxon>
        <taxon>Pseudomonadati</taxon>
        <taxon>Pseudomonadota</taxon>
        <taxon>Gammaproteobacteria</taxon>
        <taxon>Enterobacterales</taxon>
        <taxon>Morganellaceae</taxon>
        <taxon>Xenorhabdus</taxon>
    </lineage>
</organism>
<dbReference type="EMBL" id="CBSW010000020">
    <property type="protein sequence ID" value="CDG95271.1"/>
    <property type="molecule type" value="Genomic_DNA"/>
</dbReference>
<proteinExistence type="predicted"/>
<comment type="caution">
    <text evidence="2">The sequence shown here is derived from an EMBL/GenBank/DDBJ whole genome shotgun (WGS) entry which is preliminary data.</text>
</comment>
<dbReference type="Proteomes" id="UP000028511">
    <property type="component" value="Unassembled WGS sequence"/>
</dbReference>
<feature type="transmembrane region" description="Helical" evidence="1">
    <location>
        <begin position="6"/>
        <end position="26"/>
    </location>
</feature>
<protein>
    <submittedName>
        <fullName evidence="2">Uncharacterized protein</fullName>
    </submittedName>
</protein>
<keyword evidence="1" id="KW-1133">Transmembrane helix</keyword>
<keyword evidence="1" id="KW-0812">Transmembrane</keyword>
<sequence>MYKVQHYFGMLFSFGINIINSILIIIGKIVNKTLYPYINGKINNSKITI</sequence>
<accession>A0A077MZM9</accession>